<evidence type="ECO:0000256" key="5">
    <source>
        <dbReference type="ARBA" id="ARBA00023270"/>
    </source>
</evidence>
<keyword evidence="4 8" id="KW-0456">Lyase</keyword>
<dbReference type="GO" id="GO:0004139">
    <property type="term" value="F:deoxyribose-phosphate aldolase activity"/>
    <property type="evidence" value="ECO:0007669"/>
    <property type="project" value="UniProtKB-EC"/>
</dbReference>
<dbReference type="PANTHER" id="PTHR10889">
    <property type="entry name" value="DEOXYRIBOSE-PHOSPHATE ALDOLASE"/>
    <property type="match status" value="1"/>
</dbReference>
<dbReference type="AlphaFoldDB" id="A0A3B1DEG7"/>
<name>A0A3B1DEG7_9ZZZZ</name>
<accession>A0A3B1DEG7</accession>
<dbReference type="Pfam" id="PF01791">
    <property type="entry name" value="DeoC"/>
    <property type="match status" value="1"/>
</dbReference>
<dbReference type="GO" id="GO:0005737">
    <property type="term" value="C:cytoplasm"/>
    <property type="evidence" value="ECO:0007669"/>
    <property type="project" value="InterPro"/>
</dbReference>
<evidence type="ECO:0000256" key="2">
    <source>
        <dbReference type="ARBA" id="ARBA00012515"/>
    </source>
</evidence>
<evidence type="ECO:0000256" key="7">
    <source>
        <dbReference type="ARBA" id="ARBA00048791"/>
    </source>
</evidence>
<dbReference type="PIRSF" id="PIRSF001357">
    <property type="entry name" value="DeoC"/>
    <property type="match status" value="1"/>
</dbReference>
<dbReference type="InterPro" id="IPR028581">
    <property type="entry name" value="DeoC_typeI"/>
</dbReference>
<dbReference type="HAMAP" id="MF_00114">
    <property type="entry name" value="DeoC_type1"/>
    <property type="match status" value="1"/>
</dbReference>
<reference evidence="8" key="1">
    <citation type="submission" date="2018-06" db="EMBL/GenBank/DDBJ databases">
        <authorList>
            <person name="Zhirakovskaya E."/>
        </authorList>
    </citation>
    <scope>NUCLEOTIDE SEQUENCE</scope>
</reference>
<keyword evidence="5" id="KW-0704">Schiff base</keyword>
<dbReference type="InterPro" id="IPR002915">
    <property type="entry name" value="DeoC/FbaB/LacD_aldolase"/>
</dbReference>
<evidence type="ECO:0000256" key="4">
    <source>
        <dbReference type="ARBA" id="ARBA00023239"/>
    </source>
</evidence>
<dbReference type="NCBIfam" id="TIGR00126">
    <property type="entry name" value="deoC"/>
    <property type="match status" value="1"/>
</dbReference>
<comment type="similarity">
    <text evidence="1">Belongs to the DeoC/FbaB aldolase family. DeoC type 1 subfamily.</text>
</comment>
<comment type="catalytic activity">
    <reaction evidence="7">
        <text>2-deoxy-D-ribose 5-phosphate = D-glyceraldehyde 3-phosphate + acetaldehyde</text>
        <dbReference type="Rhea" id="RHEA:12821"/>
        <dbReference type="ChEBI" id="CHEBI:15343"/>
        <dbReference type="ChEBI" id="CHEBI:59776"/>
        <dbReference type="ChEBI" id="CHEBI:62877"/>
        <dbReference type="EC" id="4.1.2.4"/>
    </reaction>
</comment>
<evidence type="ECO:0000256" key="3">
    <source>
        <dbReference type="ARBA" id="ARBA00022490"/>
    </source>
</evidence>
<evidence type="ECO:0000256" key="6">
    <source>
        <dbReference type="ARBA" id="ARBA00032755"/>
    </source>
</evidence>
<organism evidence="8">
    <name type="scientific">hydrothermal vent metagenome</name>
    <dbReference type="NCBI Taxonomy" id="652676"/>
    <lineage>
        <taxon>unclassified sequences</taxon>
        <taxon>metagenomes</taxon>
        <taxon>ecological metagenomes</taxon>
    </lineage>
</organism>
<gene>
    <name evidence="8" type="ORF">MNBD_NITROSPIRAE02-1497</name>
</gene>
<keyword evidence="3" id="KW-0963">Cytoplasm</keyword>
<dbReference type="PANTHER" id="PTHR10889:SF1">
    <property type="entry name" value="DEOXYRIBOSE-PHOSPHATE ALDOLASE"/>
    <property type="match status" value="1"/>
</dbReference>
<proteinExistence type="inferred from homology"/>
<sequence length="221" mass="23889">MKYLPDDIARVIDHTFLRPDAKEDDVFRLCEEALRYGFYSVCISPVFVARARELLRGSTVKVCTVVGFPTGAVLTSVKVYEAIEAVLHGADELDIVMNIGMAKMGRWDDLKREIESIVMASSKVVHKIILETGLLLDEEIKKASQSAVEAGAEFIKTSTGFGPRGATVRDIELMREAVSGRAAIKAAGGIKTLDQVVSFLQAGADRIGTSSGIKIIKTVAG</sequence>
<dbReference type="InterPro" id="IPR013785">
    <property type="entry name" value="Aldolase_TIM"/>
</dbReference>
<dbReference type="EMBL" id="UOGH01000022">
    <property type="protein sequence ID" value="VAX27037.1"/>
    <property type="molecule type" value="Genomic_DNA"/>
</dbReference>
<dbReference type="GO" id="GO:0009264">
    <property type="term" value="P:deoxyribonucleotide catabolic process"/>
    <property type="evidence" value="ECO:0007669"/>
    <property type="project" value="InterPro"/>
</dbReference>
<dbReference type="CDD" id="cd00959">
    <property type="entry name" value="DeoC"/>
    <property type="match status" value="1"/>
</dbReference>
<dbReference type="GO" id="GO:0016052">
    <property type="term" value="P:carbohydrate catabolic process"/>
    <property type="evidence" value="ECO:0007669"/>
    <property type="project" value="TreeGrafter"/>
</dbReference>
<dbReference type="Gene3D" id="3.20.20.70">
    <property type="entry name" value="Aldolase class I"/>
    <property type="match status" value="1"/>
</dbReference>
<dbReference type="InterPro" id="IPR011343">
    <property type="entry name" value="DeoC"/>
</dbReference>
<evidence type="ECO:0000313" key="8">
    <source>
        <dbReference type="EMBL" id="VAX27037.1"/>
    </source>
</evidence>
<dbReference type="FunFam" id="3.20.20.70:FF:000044">
    <property type="entry name" value="Deoxyribose-phosphate aldolase"/>
    <property type="match status" value="1"/>
</dbReference>
<dbReference type="SUPFAM" id="SSF51569">
    <property type="entry name" value="Aldolase"/>
    <property type="match status" value="1"/>
</dbReference>
<dbReference type="SMART" id="SM01133">
    <property type="entry name" value="DeoC"/>
    <property type="match status" value="1"/>
</dbReference>
<evidence type="ECO:0000256" key="1">
    <source>
        <dbReference type="ARBA" id="ARBA00010936"/>
    </source>
</evidence>
<dbReference type="EC" id="4.1.2.4" evidence="2"/>
<protein>
    <recommendedName>
        <fullName evidence="2">deoxyribose-phosphate aldolase</fullName>
        <ecNumber evidence="2">4.1.2.4</ecNumber>
    </recommendedName>
    <alternativeName>
        <fullName evidence="6">2-deoxy-D-ribose 5-phosphate aldolase</fullName>
    </alternativeName>
</protein>